<name>A6F1J4_9GAMM</name>
<keyword evidence="9" id="KW-1185">Reference proteome</keyword>
<dbReference type="eggNOG" id="COG3765">
    <property type="taxonomic scope" value="Bacteria"/>
</dbReference>
<organism evidence="8 9">
    <name type="scientific">Marinobacter algicola DG893</name>
    <dbReference type="NCBI Taxonomy" id="443152"/>
    <lineage>
        <taxon>Bacteria</taxon>
        <taxon>Pseudomonadati</taxon>
        <taxon>Pseudomonadota</taxon>
        <taxon>Gammaproteobacteria</taxon>
        <taxon>Pseudomonadales</taxon>
        <taxon>Marinobacteraceae</taxon>
        <taxon>Marinobacter</taxon>
    </lineage>
</organism>
<evidence type="ECO:0000259" key="7">
    <source>
        <dbReference type="Pfam" id="PF02706"/>
    </source>
</evidence>
<dbReference type="AlphaFoldDB" id="A6F1J4"/>
<keyword evidence="3 6" id="KW-0812">Transmembrane</keyword>
<dbReference type="EMBL" id="ABCP01000018">
    <property type="protein sequence ID" value="EDM47395.1"/>
    <property type="molecule type" value="Genomic_DNA"/>
</dbReference>
<protein>
    <submittedName>
        <fullName evidence="8">Lipopolysaccharide biosynthesis</fullName>
    </submittedName>
</protein>
<dbReference type="InterPro" id="IPR050445">
    <property type="entry name" value="Bact_polysacc_biosynth/exp"/>
</dbReference>
<evidence type="ECO:0000256" key="5">
    <source>
        <dbReference type="ARBA" id="ARBA00023136"/>
    </source>
</evidence>
<dbReference type="RefSeq" id="WP_007154134.1">
    <property type="nucleotide sequence ID" value="NZ_ABCP01000018.1"/>
</dbReference>
<evidence type="ECO:0000256" key="3">
    <source>
        <dbReference type="ARBA" id="ARBA00022692"/>
    </source>
</evidence>
<feature type="transmembrane region" description="Helical" evidence="6">
    <location>
        <begin position="31"/>
        <end position="49"/>
    </location>
</feature>
<dbReference type="STRING" id="443152.MDG893_01270"/>
<keyword evidence="4 6" id="KW-1133">Transmembrane helix</keyword>
<evidence type="ECO:0000256" key="4">
    <source>
        <dbReference type="ARBA" id="ARBA00022989"/>
    </source>
</evidence>
<evidence type="ECO:0000256" key="2">
    <source>
        <dbReference type="ARBA" id="ARBA00022475"/>
    </source>
</evidence>
<evidence type="ECO:0000256" key="1">
    <source>
        <dbReference type="ARBA" id="ARBA00004651"/>
    </source>
</evidence>
<dbReference type="PANTHER" id="PTHR32309">
    <property type="entry name" value="TYROSINE-PROTEIN KINASE"/>
    <property type="match status" value="1"/>
</dbReference>
<proteinExistence type="predicted"/>
<keyword evidence="5 6" id="KW-0472">Membrane</keyword>
<dbReference type="InterPro" id="IPR003856">
    <property type="entry name" value="LPS_length_determ_N"/>
</dbReference>
<reference evidence="8 9" key="1">
    <citation type="submission" date="2007-06" db="EMBL/GenBank/DDBJ databases">
        <authorList>
            <person name="Green D."/>
            <person name="Ferriera S."/>
            <person name="Johnson J."/>
            <person name="Kravitz S."/>
            <person name="Beeson K."/>
            <person name="Sutton G."/>
            <person name="Rogers Y.-H."/>
            <person name="Friedman R."/>
            <person name="Frazier M."/>
            <person name="Venter J.C."/>
        </authorList>
    </citation>
    <scope>NUCLEOTIDE SEQUENCE [LARGE SCALE GENOMIC DNA]</scope>
    <source>
        <strain evidence="8 9">DG893</strain>
    </source>
</reference>
<accession>A6F1J4</accession>
<dbReference type="Proteomes" id="UP000005856">
    <property type="component" value="Unassembled WGS sequence"/>
</dbReference>
<dbReference type="OrthoDB" id="5781423at2"/>
<dbReference type="Pfam" id="PF02706">
    <property type="entry name" value="Wzz"/>
    <property type="match status" value="1"/>
</dbReference>
<dbReference type="GO" id="GO:0005886">
    <property type="term" value="C:plasma membrane"/>
    <property type="evidence" value="ECO:0007669"/>
    <property type="project" value="UniProtKB-SubCell"/>
</dbReference>
<comment type="caution">
    <text evidence="8">The sequence shown here is derived from an EMBL/GenBank/DDBJ whole genome shotgun (WGS) entry which is preliminary data.</text>
</comment>
<gene>
    <name evidence="8" type="ORF">MDG893_01270</name>
</gene>
<comment type="subcellular location">
    <subcellularLocation>
        <location evidence="1">Cell membrane</location>
        <topology evidence="1">Multi-pass membrane protein</topology>
    </subcellularLocation>
</comment>
<evidence type="ECO:0000313" key="9">
    <source>
        <dbReference type="Proteomes" id="UP000005856"/>
    </source>
</evidence>
<feature type="transmembrane region" description="Helical" evidence="6">
    <location>
        <begin position="219"/>
        <end position="239"/>
    </location>
</feature>
<keyword evidence="2" id="KW-1003">Cell membrane</keyword>
<evidence type="ECO:0000313" key="8">
    <source>
        <dbReference type="EMBL" id="EDM47395.1"/>
    </source>
</evidence>
<dbReference type="GO" id="GO:0004713">
    <property type="term" value="F:protein tyrosine kinase activity"/>
    <property type="evidence" value="ECO:0007669"/>
    <property type="project" value="TreeGrafter"/>
</dbReference>
<feature type="domain" description="Polysaccharide chain length determinant N-terminal" evidence="7">
    <location>
        <begin position="14"/>
        <end position="90"/>
    </location>
</feature>
<evidence type="ECO:0000256" key="6">
    <source>
        <dbReference type="SAM" id="Phobius"/>
    </source>
</evidence>
<sequence length="252" mass="27471">MVESPQGQRPRYDDEISLVDLAATFLKRRRVFYVVFIAITLAGIAYAIFTPEKYEYVTLAKLAEKSGGEYIEEPSTVIAELDSLWVPDLQAKFHAENNRSLPFGVTANNPEDTGLVRIVSEASASAGTMVEQAHRELVERLRSQQEQAVSALRKSLERQIVSLDSTIEMLEGGQDTGDAIASAVEKQLSLEADLESLAPFEALVVSRQSGEHTGPARSLVIVLAGLLGLMAGVFLAFFAEFIGLVRNQLAGE</sequence>
<dbReference type="PANTHER" id="PTHR32309:SF13">
    <property type="entry name" value="FERRIC ENTEROBACTIN TRANSPORT PROTEIN FEPE"/>
    <property type="match status" value="1"/>
</dbReference>